<dbReference type="RefSeq" id="WP_015795227.1">
    <property type="nucleotide sequence ID" value="NC_013131.1"/>
</dbReference>
<dbReference type="GO" id="GO:0005886">
    <property type="term" value="C:plasma membrane"/>
    <property type="evidence" value="ECO:0007669"/>
    <property type="project" value="UniProtKB-SubCell"/>
</dbReference>
<accession>C7Q005</accession>
<dbReference type="STRING" id="479433.Caci_6652"/>
<evidence type="ECO:0000256" key="3">
    <source>
        <dbReference type="ARBA" id="ARBA00022692"/>
    </source>
</evidence>
<evidence type="ECO:0000313" key="7">
    <source>
        <dbReference type="EMBL" id="ACU75498.1"/>
    </source>
</evidence>
<name>C7Q005_CATAD</name>
<feature type="transmembrane region" description="Helical" evidence="6">
    <location>
        <begin position="74"/>
        <end position="98"/>
    </location>
</feature>
<keyword evidence="3 6" id="KW-0812">Transmembrane</keyword>
<evidence type="ECO:0000256" key="6">
    <source>
        <dbReference type="SAM" id="Phobius"/>
    </source>
</evidence>
<keyword evidence="8" id="KW-1185">Reference proteome</keyword>
<sequence length="417" mass="41308" precursor="true">MALYVGALFGPGLLMLPGLAAKIAGPASVLAWVGLLAVSALFALVFTALGTRFPDGGGVIAYTAAGLGHRAGRAVGWCFLIAVVLGAPVVCLIGAGYVTALTGGGRGATSLVAALLLAGVTALTTAGARVGTAVQMVLVGVLLTVVVVAVAGSAPSARASHWTPFAPHGWTAVGSAASVLMLSFVGWEAAAPLTKRLADPARSLPRIIAVAFSVTTVVYLALAAAVVSVLGAATAGTVPAADLLRVAVGSAGPAIAAGAAVLLTLAAVNSYLTGAAALQAHLRAERQHGAAERAGEGEAESGGRGLFAWIAIAGCLELTAEAFGVVDATRMITLTTSLFLVVYVASMTSAARVLTGWLRGAAAAACAASVVVLVFAGMSAVLACLVAIGGMAVQIRSRRARTSRRSHTSRKAASPSR</sequence>
<dbReference type="InterPro" id="IPR002293">
    <property type="entry name" value="AA/rel_permease1"/>
</dbReference>
<comment type="subcellular location">
    <subcellularLocation>
        <location evidence="1">Cell membrane</location>
        <topology evidence="1">Multi-pass membrane protein</topology>
    </subcellularLocation>
</comment>
<feature type="transmembrane region" description="Helical" evidence="6">
    <location>
        <begin position="338"/>
        <end position="358"/>
    </location>
</feature>
<keyword evidence="5 6" id="KW-0472">Membrane</keyword>
<evidence type="ECO:0000256" key="2">
    <source>
        <dbReference type="ARBA" id="ARBA00022475"/>
    </source>
</evidence>
<dbReference type="GO" id="GO:0022857">
    <property type="term" value="F:transmembrane transporter activity"/>
    <property type="evidence" value="ECO:0007669"/>
    <property type="project" value="InterPro"/>
</dbReference>
<keyword evidence="2" id="KW-1003">Cell membrane</keyword>
<organism evidence="7 8">
    <name type="scientific">Catenulispora acidiphila (strain DSM 44928 / JCM 14897 / NBRC 102108 / NRRL B-24433 / ID139908)</name>
    <dbReference type="NCBI Taxonomy" id="479433"/>
    <lineage>
        <taxon>Bacteria</taxon>
        <taxon>Bacillati</taxon>
        <taxon>Actinomycetota</taxon>
        <taxon>Actinomycetes</taxon>
        <taxon>Catenulisporales</taxon>
        <taxon>Catenulisporaceae</taxon>
        <taxon>Catenulispora</taxon>
    </lineage>
</organism>
<dbReference type="eggNOG" id="COG0531">
    <property type="taxonomic scope" value="Bacteria"/>
</dbReference>
<feature type="transmembrane region" description="Helical" evidence="6">
    <location>
        <begin position="169"/>
        <end position="187"/>
    </location>
</feature>
<dbReference type="AlphaFoldDB" id="C7Q005"/>
<dbReference type="HOGENOM" id="CLU_007946_18_1_11"/>
<feature type="transmembrane region" description="Helical" evidence="6">
    <location>
        <begin position="30"/>
        <end position="53"/>
    </location>
</feature>
<feature type="transmembrane region" description="Helical" evidence="6">
    <location>
        <begin position="370"/>
        <end position="395"/>
    </location>
</feature>
<evidence type="ECO:0000256" key="1">
    <source>
        <dbReference type="ARBA" id="ARBA00004651"/>
    </source>
</evidence>
<dbReference type="KEGG" id="cai:Caci_6652"/>
<feature type="transmembrane region" description="Helical" evidence="6">
    <location>
        <begin position="207"/>
        <end position="234"/>
    </location>
</feature>
<feature type="transmembrane region" description="Helical" evidence="6">
    <location>
        <begin position="110"/>
        <end position="130"/>
    </location>
</feature>
<protein>
    <submittedName>
        <fullName evidence="7">Amino acid permease-associated region</fullName>
    </submittedName>
</protein>
<evidence type="ECO:0000256" key="5">
    <source>
        <dbReference type="ARBA" id="ARBA00023136"/>
    </source>
</evidence>
<evidence type="ECO:0000256" key="4">
    <source>
        <dbReference type="ARBA" id="ARBA00022989"/>
    </source>
</evidence>
<dbReference type="Proteomes" id="UP000000851">
    <property type="component" value="Chromosome"/>
</dbReference>
<feature type="transmembrane region" description="Helical" evidence="6">
    <location>
        <begin position="254"/>
        <end position="278"/>
    </location>
</feature>
<gene>
    <name evidence="7" type="ordered locus">Caci_6652</name>
</gene>
<dbReference type="Gene3D" id="1.20.1740.10">
    <property type="entry name" value="Amino acid/polyamine transporter I"/>
    <property type="match status" value="1"/>
</dbReference>
<reference evidence="7 8" key="1">
    <citation type="journal article" date="2009" name="Stand. Genomic Sci.">
        <title>Complete genome sequence of Catenulispora acidiphila type strain (ID 139908).</title>
        <authorList>
            <person name="Copeland A."/>
            <person name="Lapidus A."/>
            <person name="Glavina Del Rio T."/>
            <person name="Nolan M."/>
            <person name="Lucas S."/>
            <person name="Chen F."/>
            <person name="Tice H."/>
            <person name="Cheng J.F."/>
            <person name="Bruce D."/>
            <person name="Goodwin L."/>
            <person name="Pitluck S."/>
            <person name="Mikhailova N."/>
            <person name="Pati A."/>
            <person name="Ivanova N."/>
            <person name="Mavromatis K."/>
            <person name="Chen A."/>
            <person name="Palaniappan K."/>
            <person name="Chain P."/>
            <person name="Land M."/>
            <person name="Hauser L."/>
            <person name="Chang Y.J."/>
            <person name="Jeffries C.D."/>
            <person name="Chertkov O."/>
            <person name="Brettin T."/>
            <person name="Detter J.C."/>
            <person name="Han C."/>
            <person name="Ali Z."/>
            <person name="Tindall B.J."/>
            <person name="Goker M."/>
            <person name="Bristow J."/>
            <person name="Eisen J.A."/>
            <person name="Markowitz V."/>
            <person name="Hugenholtz P."/>
            <person name="Kyrpides N.C."/>
            <person name="Klenk H.P."/>
        </authorList>
    </citation>
    <scope>NUCLEOTIDE SEQUENCE [LARGE SCALE GENOMIC DNA]</scope>
    <source>
        <strain evidence="8">DSM 44928 / JCM 14897 / NBRC 102108 / NRRL B-24433 / ID139908</strain>
    </source>
</reference>
<proteinExistence type="predicted"/>
<feature type="transmembrane region" description="Helical" evidence="6">
    <location>
        <begin position="137"/>
        <end position="157"/>
    </location>
</feature>
<dbReference type="PANTHER" id="PTHR42770:SF13">
    <property type="entry name" value="L-METHIONINE_BRANCHED-CHAIN AMINO ACID EXPORTER YJEH"/>
    <property type="match status" value="1"/>
</dbReference>
<dbReference type="InParanoid" id="C7Q005"/>
<dbReference type="EMBL" id="CP001700">
    <property type="protein sequence ID" value="ACU75498.1"/>
    <property type="molecule type" value="Genomic_DNA"/>
</dbReference>
<keyword evidence="4 6" id="KW-1133">Transmembrane helix</keyword>
<evidence type="ECO:0000313" key="8">
    <source>
        <dbReference type="Proteomes" id="UP000000851"/>
    </source>
</evidence>
<dbReference type="PIRSF" id="PIRSF006060">
    <property type="entry name" value="AA_transporter"/>
    <property type="match status" value="1"/>
</dbReference>
<dbReference type="Pfam" id="PF13520">
    <property type="entry name" value="AA_permease_2"/>
    <property type="match status" value="1"/>
</dbReference>
<dbReference type="PANTHER" id="PTHR42770">
    <property type="entry name" value="AMINO ACID TRANSPORTER-RELATED"/>
    <property type="match status" value="1"/>
</dbReference>
<dbReference type="InterPro" id="IPR050367">
    <property type="entry name" value="APC_superfamily"/>
</dbReference>